<sequence length="194" mass="21567">MALRTLVKISNITNLSDARYCAGMYVEWLGFSMDTIALEKFSEIRGWLAGVSIVGETEATDLATIQSLVEAYKPDVLQISHPEQVAEAKTLGLPIILKLDLAEGLPTELDGADYYLIEHSDPFIHLDTATLGYLDQFAFKYPTLLGFGLNEMNVLEVLDQIPIKGIALFGGEETRPGYKEFGEMMDILERLDED</sequence>
<evidence type="ECO:0000313" key="2">
    <source>
        <dbReference type="Proteomes" id="UP000239590"/>
    </source>
</evidence>
<dbReference type="InterPro" id="IPR011060">
    <property type="entry name" value="RibuloseP-bd_barrel"/>
</dbReference>
<dbReference type="AlphaFoldDB" id="A0A2S7IT13"/>
<organism evidence="1 2">
    <name type="scientific">Siphonobacter curvatus</name>
    <dbReference type="NCBI Taxonomy" id="2094562"/>
    <lineage>
        <taxon>Bacteria</taxon>
        <taxon>Pseudomonadati</taxon>
        <taxon>Bacteroidota</taxon>
        <taxon>Cytophagia</taxon>
        <taxon>Cytophagales</taxon>
        <taxon>Cytophagaceae</taxon>
        <taxon>Siphonobacter</taxon>
    </lineage>
</organism>
<protein>
    <submittedName>
        <fullName evidence="1">N-(5'-phosphoribosyl)anthranilate isomerase</fullName>
    </submittedName>
</protein>
<comment type="caution">
    <text evidence="1">The sequence shown here is derived from an EMBL/GenBank/DDBJ whole genome shotgun (WGS) entry which is preliminary data.</text>
</comment>
<dbReference type="RefSeq" id="WP_104713318.1">
    <property type="nucleotide sequence ID" value="NZ_PTRA01000001.1"/>
</dbReference>
<proteinExistence type="predicted"/>
<dbReference type="InterPro" id="IPR013785">
    <property type="entry name" value="Aldolase_TIM"/>
</dbReference>
<keyword evidence="1" id="KW-0413">Isomerase</keyword>
<dbReference type="Proteomes" id="UP000239590">
    <property type="component" value="Unassembled WGS sequence"/>
</dbReference>
<dbReference type="EMBL" id="PTRA01000001">
    <property type="protein sequence ID" value="PQA60730.1"/>
    <property type="molecule type" value="Genomic_DNA"/>
</dbReference>
<name>A0A2S7IT13_9BACT</name>
<accession>A0A2S7IT13</accession>
<dbReference type="SUPFAM" id="SSF51366">
    <property type="entry name" value="Ribulose-phoshate binding barrel"/>
    <property type="match status" value="1"/>
</dbReference>
<reference evidence="2" key="1">
    <citation type="submission" date="2018-02" db="EMBL/GenBank/DDBJ databases">
        <title>Genome sequencing of Solimonas sp. HR-BB.</title>
        <authorList>
            <person name="Lee Y."/>
            <person name="Jeon C.O."/>
        </authorList>
    </citation>
    <scope>NUCLEOTIDE SEQUENCE [LARGE SCALE GENOMIC DNA]</scope>
    <source>
        <strain evidence="2">HR-U</strain>
    </source>
</reference>
<gene>
    <name evidence="1" type="ORF">C5O19_14270</name>
</gene>
<keyword evidence="2" id="KW-1185">Reference proteome</keyword>
<evidence type="ECO:0000313" key="1">
    <source>
        <dbReference type="EMBL" id="PQA60730.1"/>
    </source>
</evidence>
<dbReference type="GO" id="GO:0016853">
    <property type="term" value="F:isomerase activity"/>
    <property type="evidence" value="ECO:0007669"/>
    <property type="project" value="UniProtKB-KW"/>
</dbReference>
<dbReference type="Gene3D" id="3.20.20.70">
    <property type="entry name" value="Aldolase class I"/>
    <property type="match status" value="1"/>
</dbReference>
<dbReference type="OrthoDB" id="941905at2"/>